<dbReference type="EMBL" id="JBHSTM010000004">
    <property type="protein sequence ID" value="MFC6424851.1"/>
    <property type="molecule type" value="Genomic_DNA"/>
</dbReference>
<name>A0ABW1XBN5_9CELL</name>
<evidence type="ECO:0000313" key="1">
    <source>
        <dbReference type="EMBL" id="MFC6424851.1"/>
    </source>
</evidence>
<organism evidence="1 2">
    <name type="scientific">Oerskovia paurometabola</name>
    <dbReference type="NCBI Taxonomy" id="162170"/>
    <lineage>
        <taxon>Bacteria</taxon>
        <taxon>Bacillati</taxon>
        <taxon>Actinomycetota</taxon>
        <taxon>Actinomycetes</taxon>
        <taxon>Micrococcales</taxon>
        <taxon>Cellulomonadaceae</taxon>
        <taxon>Oerskovia</taxon>
    </lineage>
</organism>
<gene>
    <name evidence="1" type="ORF">ACFP71_08445</name>
</gene>
<protein>
    <submittedName>
        <fullName evidence="1">DUF4192 domain-containing protein</fullName>
    </submittedName>
</protein>
<evidence type="ECO:0000313" key="2">
    <source>
        <dbReference type="Proteomes" id="UP001596305"/>
    </source>
</evidence>
<dbReference type="Pfam" id="PF13830">
    <property type="entry name" value="DUF4192"/>
    <property type="match status" value="1"/>
</dbReference>
<dbReference type="Proteomes" id="UP001596305">
    <property type="component" value="Unassembled WGS sequence"/>
</dbReference>
<comment type="caution">
    <text evidence="1">The sequence shown here is derived from an EMBL/GenBank/DDBJ whole genome shotgun (WGS) entry which is preliminary data.</text>
</comment>
<dbReference type="RefSeq" id="WP_204809139.1">
    <property type="nucleotide sequence ID" value="NZ_BAAAIY010000006.1"/>
</dbReference>
<proteinExistence type="predicted"/>
<sequence length="402" mass="42227">MTTTIRARGPQELLAYIPFRLGYRPQDSGVLVSLRTSRGRVGLVARVDLDDLADLEHGPQVARTLVSHLSSDGATRAVLVVYADVDLRAGGAPAARERAAVEHWTDAAEGFLGRPEVWVVTGTGYHGADCVDRRCCPPGGRPLAEIESTEVGAHMVLAGATVASSRAQATAVPVLDAVARRRASRAAARWRARRDAALATHDHDALAAWRQEGLDAWRAATAHVEERCRALAQGAQGAPGGRSTHPAPVQATILGRLEVALECVPVRDAVLLSFVAGNDELASLTATSVAGEQVEVGTAAALAAVVDPDAGLPPDPLRARCAREVLEAVAGAGRRGGQAPALTLLALLAWWDGDGVLATDRLAAALDADPGYRLALLVERALEAGLAPGWARRQDRRARRAT</sequence>
<reference evidence="2" key="1">
    <citation type="journal article" date="2019" name="Int. J. Syst. Evol. Microbiol.">
        <title>The Global Catalogue of Microorganisms (GCM) 10K type strain sequencing project: providing services to taxonomists for standard genome sequencing and annotation.</title>
        <authorList>
            <consortium name="The Broad Institute Genomics Platform"/>
            <consortium name="The Broad Institute Genome Sequencing Center for Infectious Disease"/>
            <person name="Wu L."/>
            <person name="Ma J."/>
        </authorList>
    </citation>
    <scope>NUCLEOTIDE SEQUENCE [LARGE SCALE GENOMIC DNA]</scope>
    <source>
        <strain evidence="2">CCUG 47105</strain>
    </source>
</reference>
<keyword evidence="2" id="KW-1185">Reference proteome</keyword>
<dbReference type="InterPro" id="IPR025447">
    <property type="entry name" value="DUF4192"/>
</dbReference>
<accession>A0ABW1XBN5</accession>